<comment type="caution">
    <text evidence="10">The sequence shown here is derived from an EMBL/GenBank/DDBJ whole genome shotgun (WGS) entry which is preliminary data.</text>
</comment>
<dbReference type="Pfam" id="PF02601">
    <property type="entry name" value="Exonuc_VII_L"/>
    <property type="match status" value="1"/>
</dbReference>
<evidence type="ECO:0000256" key="4">
    <source>
        <dbReference type="ARBA" id="ARBA00022839"/>
    </source>
</evidence>
<dbReference type="InterPro" id="IPR003753">
    <property type="entry name" value="Exonuc_VII_L"/>
</dbReference>
<dbReference type="NCBIfam" id="TIGR00237">
    <property type="entry name" value="xseA"/>
    <property type="match status" value="1"/>
</dbReference>
<evidence type="ECO:0000256" key="1">
    <source>
        <dbReference type="ARBA" id="ARBA00022490"/>
    </source>
</evidence>
<evidence type="ECO:0000256" key="6">
    <source>
        <dbReference type="RuleBase" id="RU004355"/>
    </source>
</evidence>
<dbReference type="PANTHER" id="PTHR30008">
    <property type="entry name" value="EXODEOXYRIBONUCLEASE 7 LARGE SUBUNIT"/>
    <property type="match status" value="1"/>
</dbReference>
<feature type="domain" description="OB-fold nucleic acid binding" evidence="9">
    <location>
        <begin position="19"/>
        <end position="112"/>
    </location>
</feature>
<reference evidence="10" key="1">
    <citation type="journal article" date="2020" name="mSystems">
        <title>Genome- and Community-Level Interaction Insights into Carbon Utilization and Element Cycling Functions of Hydrothermarchaeota in Hydrothermal Sediment.</title>
        <authorList>
            <person name="Zhou Z."/>
            <person name="Liu Y."/>
            <person name="Xu W."/>
            <person name="Pan J."/>
            <person name="Luo Z.H."/>
            <person name="Li M."/>
        </authorList>
    </citation>
    <scope>NUCLEOTIDE SEQUENCE [LARGE SCALE GENOMIC DNA]</scope>
    <source>
        <strain evidence="10">HyVt-483</strain>
    </source>
</reference>
<keyword evidence="3 5" id="KW-0378">Hydrolase</keyword>
<protein>
    <recommendedName>
        <fullName evidence="5">Exodeoxyribonuclease 7 large subunit</fullName>
        <ecNumber evidence="5">3.1.11.6</ecNumber>
    </recommendedName>
    <alternativeName>
        <fullName evidence="5">Exodeoxyribonuclease VII large subunit</fullName>
        <shortName evidence="5">Exonuclease VII large subunit</shortName>
    </alternativeName>
</protein>
<dbReference type="InterPro" id="IPR025824">
    <property type="entry name" value="OB-fold_nuc-bd_dom"/>
</dbReference>
<evidence type="ECO:0000259" key="9">
    <source>
        <dbReference type="Pfam" id="PF13742"/>
    </source>
</evidence>
<evidence type="ECO:0000256" key="3">
    <source>
        <dbReference type="ARBA" id="ARBA00022801"/>
    </source>
</evidence>
<comment type="subunit">
    <text evidence="5">Heterooligomer composed of large and small subunits.</text>
</comment>
<keyword evidence="1 5" id="KW-0963">Cytoplasm</keyword>
<evidence type="ECO:0000256" key="7">
    <source>
        <dbReference type="SAM" id="Coils"/>
    </source>
</evidence>
<proteinExistence type="inferred from homology"/>
<accession>A0A7C3CP30</accession>
<comment type="similarity">
    <text evidence="5 6">Belongs to the XseA family.</text>
</comment>
<dbReference type="GO" id="GO:0005737">
    <property type="term" value="C:cytoplasm"/>
    <property type="evidence" value="ECO:0007669"/>
    <property type="project" value="UniProtKB-SubCell"/>
</dbReference>
<evidence type="ECO:0000313" key="10">
    <source>
        <dbReference type="EMBL" id="HFC97329.1"/>
    </source>
</evidence>
<dbReference type="HAMAP" id="MF_00378">
    <property type="entry name" value="Exonuc_7_L"/>
    <property type="match status" value="1"/>
</dbReference>
<name>A0A7C3CP30_9BACT</name>
<feature type="coiled-coil region" evidence="7">
    <location>
        <begin position="272"/>
        <end position="310"/>
    </location>
</feature>
<gene>
    <name evidence="5 10" type="primary">xseA</name>
    <name evidence="10" type="ORF">ENJ40_02560</name>
</gene>
<sequence>MSVFKFSTPRPRGAERLVFTVSELTGRIKDLLETHLLTVWVEGEIYQLKNHDSGHVFFSLKDERALLRVILFRDRAREVSFPLREGMKVLCFGRISVYEPRGEYRLLAQRIEPRGAGALQAAFEALKEELRRQGYFDPSRKKPLPSFPQRVGVITSLSGAALHDFLRVALSRWPAYILIYPVRVQGEGAAEEIARAVEELNRMGNLDLILITRGGGSLEDLQAFNHRLVAEAVFRSRLPVVSAVGHEIDYTICDFVADHRAPTPTAAASLIFPEEKTLLADLRLRLQKLREEMERRLVFWERELHHLRRRLKSPETLLGEKEARLHHLVEQITQNLKNLLHRREERFLSLVRHLEAVSPLAVLSRGYSVVKKLPQGNIVRRAEETRPGDLLEILPARGRILARVEEVSRDAP</sequence>
<dbReference type="GO" id="GO:0008855">
    <property type="term" value="F:exodeoxyribonuclease VII activity"/>
    <property type="evidence" value="ECO:0007669"/>
    <property type="project" value="UniProtKB-UniRule"/>
</dbReference>
<organism evidence="10">
    <name type="scientific">Thermosulfurimonas dismutans</name>
    <dbReference type="NCBI Taxonomy" id="999894"/>
    <lineage>
        <taxon>Bacteria</taxon>
        <taxon>Pseudomonadati</taxon>
        <taxon>Thermodesulfobacteriota</taxon>
        <taxon>Thermodesulfobacteria</taxon>
        <taxon>Thermodesulfobacteriales</taxon>
        <taxon>Thermodesulfobacteriaceae</taxon>
        <taxon>Thermosulfurimonas</taxon>
    </lineage>
</organism>
<dbReference type="GO" id="GO:0006308">
    <property type="term" value="P:DNA catabolic process"/>
    <property type="evidence" value="ECO:0007669"/>
    <property type="project" value="UniProtKB-UniRule"/>
</dbReference>
<dbReference type="InterPro" id="IPR020579">
    <property type="entry name" value="Exonuc_VII_lsu_C"/>
</dbReference>
<keyword evidence="4 5" id="KW-0269">Exonuclease</keyword>
<evidence type="ECO:0000259" key="8">
    <source>
        <dbReference type="Pfam" id="PF02601"/>
    </source>
</evidence>
<dbReference type="EC" id="3.1.11.6" evidence="5"/>
<comment type="subcellular location">
    <subcellularLocation>
        <location evidence="5 6">Cytoplasm</location>
    </subcellularLocation>
</comment>
<evidence type="ECO:0000256" key="5">
    <source>
        <dbReference type="HAMAP-Rule" id="MF_00378"/>
    </source>
</evidence>
<comment type="function">
    <text evidence="5">Bidirectionally degrades single-stranded DNA into large acid-insoluble oligonucleotides, which are then degraded further into small acid-soluble oligonucleotides.</text>
</comment>
<dbReference type="CDD" id="cd04489">
    <property type="entry name" value="ExoVII_LU_OBF"/>
    <property type="match status" value="1"/>
</dbReference>
<dbReference type="EMBL" id="DRMH01000024">
    <property type="protein sequence ID" value="HFC97329.1"/>
    <property type="molecule type" value="Genomic_DNA"/>
</dbReference>
<feature type="domain" description="Exonuclease VII large subunit C-terminal" evidence="8">
    <location>
        <begin position="135"/>
        <end position="351"/>
    </location>
</feature>
<dbReference type="GO" id="GO:0003676">
    <property type="term" value="F:nucleic acid binding"/>
    <property type="evidence" value="ECO:0007669"/>
    <property type="project" value="InterPro"/>
</dbReference>
<comment type="catalytic activity">
    <reaction evidence="5 6">
        <text>Exonucleolytic cleavage in either 5'- to 3'- or 3'- to 5'-direction to yield nucleoside 5'-phosphates.</text>
        <dbReference type="EC" id="3.1.11.6"/>
    </reaction>
</comment>
<dbReference type="Proteomes" id="UP000886043">
    <property type="component" value="Unassembled WGS sequence"/>
</dbReference>
<keyword evidence="7" id="KW-0175">Coiled coil</keyword>
<dbReference type="PANTHER" id="PTHR30008:SF0">
    <property type="entry name" value="EXODEOXYRIBONUCLEASE 7 LARGE SUBUNIT"/>
    <property type="match status" value="1"/>
</dbReference>
<dbReference type="GO" id="GO:0009318">
    <property type="term" value="C:exodeoxyribonuclease VII complex"/>
    <property type="evidence" value="ECO:0007669"/>
    <property type="project" value="UniProtKB-UniRule"/>
</dbReference>
<dbReference type="Pfam" id="PF13742">
    <property type="entry name" value="tRNA_anti_2"/>
    <property type="match status" value="1"/>
</dbReference>
<keyword evidence="2 5" id="KW-0540">Nuclease</keyword>
<dbReference type="AlphaFoldDB" id="A0A7C3CP30"/>
<evidence type="ECO:0000256" key="2">
    <source>
        <dbReference type="ARBA" id="ARBA00022722"/>
    </source>
</evidence>